<feature type="chain" id="PRO_5022836263" evidence="11">
    <location>
        <begin position="19"/>
        <end position="517"/>
    </location>
</feature>
<name>A0A5C3Q6Y9_9AGAR</name>
<dbReference type="OrthoDB" id="2789670at2759"/>
<dbReference type="GO" id="GO:0005506">
    <property type="term" value="F:iron ion binding"/>
    <property type="evidence" value="ECO:0007669"/>
    <property type="project" value="InterPro"/>
</dbReference>
<dbReference type="EMBL" id="ML178870">
    <property type="protein sequence ID" value="TFK95948.1"/>
    <property type="molecule type" value="Genomic_DNA"/>
</dbReference>
<dbReference type="InterPro" id="IPR036396">
    <property type="entry name" value="Cyt_P450_sf"/>
</dbReference>
<evidence type="ECO:0000256" key="9">
    <source>
        <dbReference type="PIRSR" id="PIRSR602401-1"/>
    </source>
</evidence>
<dbReference type="Proteomes" id="UP000305067">
    <property type="component" value="Unassembled WGS sequence"/>
</dbReference>
<dbReference type="Pfam" id="PF00067">
    <property type="entry name" value="p450"/>
    <property type="match status" value="1"/>
</dbReference>
<evidence type="ECO:0000256" key="7">
    <source>
        <dbReference type="ARBA" id="ARBA00023004"/>
    </source>
</evidence>
<dbReference type="STRING" id="1884261.A0A5C3Q6Y9"/>
<feature type="binding site" description="axial binding residue" evidence="9">
    <location>
        <position position="442"/>
    </location>
    <ligand>
        <name>heme</name>
        <dbReference type="ChEBI" id="CHEBI:30413"/>
    </ligand>
    <ligandPart>
        <name>Fe</name>
        <dbReference type="ChEBI" id="CHEBI:18248"/>
    </ligandPart>
</feature>
<accession>A0A5C3Q6Y9</accession>
<keyword evidence="8 10" id="KW-0503">Monooxygenase</keyword>
<keyword evidence="6 10" id="KW-0560">Oxidoreductase</keyword>
<dbReference type="GO" id="GO:0004497">
    <property type="term" value="F:monooxygenase activity"/>
    <property type="evidence" value="ECO:0007669"/>
    <property type="project" value="UniProtKB-KW"/>
</dbReference>
<protein>
    <submittedName>
        <fullName evidence="12">Cytochrome P450</fullName>
    </submittedName>
</protein>
<keyword evidence="4 9" id="KW-0349">Heme</keyword>
<evidence type="ECO:0000256" key="2">
    <source>
        <dbReference type="ARBA" id="ARBA00005179"/>
    </source>
</evidence>
<evidence type="ECO:0000256" key="10">
    <source>
        <dbReference type="RuleBase" id="RU000461"/>
    </source>
</evidence>
<comment type="cofactor">
    <cofactor evidence="1 9">
        <name>heme</name>
        <dbReference type="ChEBI" id="CHEBI:30413"/>
    </cofactor>
</comment>
<evidence type="ECO:0000256" key="6">
    <source>
        <dbReference type="ARBA" id="ARBA00023002"/>
    </source>
</evidence>
<keyword evidence="13" id="KW-1185">Reference proteome</keyword>
<dbReference type="GO" id="GO:0016705">
    <property type="term" value="F:oxidoreductase activity, acting on paired donors, with incorporation or reduction of molecular oxygen"/>
    <property type="evidence" value="ECO:0007669"/>
    <property type="project" value="InterPro"/>
</dbReference>
<dbReference type="InterPro" id="IPR002401">
    <property type="entry name" value="Cyt_P450_E_grp-I"/>
</dbReference>
<feature type="signal peptide" evidence="11">
    <location>
        <begin position="1"/>
        <end position="18"/>
    </location>
</feature>
<evidence type="ECO:0000256" key="4">
    <source>
        <dbReference type="ARBA" id="ARBA00022617"/>
    </source>
</evidence>
<dbReference type="InterPro" id="IPR050364">
    <property type="entry name" value="Cytochrome_P450_fung"/>
</dbReference>
<dbReference type="Gene3D" id="1.10.630.10">
    <property type="entry name" value="Cytochrome P450"/>
    <property type="match status" value="1"/>
</dbReference>
<dbReference type="GO" id="GO:0020037">
    <property type="term" value="F:heme binding"/>
    <property type="evidence" value="ECO:0007669"/>
    <property type="project" value="InterPro"/>
</dbReference>
<evidence type="ECO:0000256" key="1">
    <source>
        <dbReference type="ARBA" id="ARBA00001971"/>
    </source>
</evidence>
<organism evidence="12 13">
    <name type="scientific">Pterulicium gracile</name>
    <dbReference type="NCBI Taxonomy" id="1884261"/>
    <lineage>
        <taxon>Eukaryota</taxon>
        <taxon>Fungi</taxon>
        <taxon>Dikarya</taxon>
        <taxon>Basidiomycota</taxon>
        <taxon>Agaricomycotina</taxon>
        <taxon>Agaricomycetes</taxon>
        <taxon>Agaricomycetidae</taxon>
        <taxon>Agaricales</taxon>
        <taxon>Pleurotineae</taxon>
        <taxon>Pterulaceae</taxon>
        <taxon>Pterulicium</taxon>
    </lineage>
</organism>
<dbReference type="SUPFAM" id="SSF48264">
    <property type="entry name" value="Cytochrome P450"/>
    <property type="match status" value="1"/>
</dbReference>
<dbReference type="PRINTS" id="PR00385">
    <property type="entry name" value="P450"/>
</dbReference>
<evidence type="ECO:0000256" key="5">
    <source>
        <dbReference type="ARBA" id="ARBA00022723"/>
    </source>
</evidence>
<keyword evidence="5 9" id="KW-0479">Metal-binding</keyword>
<evidence type="ECO:0000256" key="3">
    <source>
        <dbReference type="ARBA" id="ARBA00010617"/>
    </source>
</evidence>
<dbReference type="CDD" id="cd11065">
    <property type="entry name" value="CYP64-like"/>
    <property type="match status" value="1"/>
</dbReference>
<comment type="similarity">
    <text evidence="3 10">Belongs to the cytochrome P450 family.</text>
</comment>
<dbReference type="AlphaFoldDB" id="A0A5C3Q6Y9"/>
<gene>
    <name evidence="12" type="ORF">BDV98DRAFT_659447</name>
</gene>
<dbReference type="InterPro" id="IPR001128">
    <property type="entry name" value="Cyt_P450"/>
</dbReference>
<dbReference type="PROSITE" id="PS00086">
    <property type="entry name" value="CYTOCHROME_P450"/>
    <property type="match status" value="1"/>
</dbReference>
<evidence type="ECO:0000256" key="11">
    <source>
        <dbReference type="SAM" id="SignalP"/>
    </source>
</evidence>
<reference evidence="12 13" key="1">
    <citation type="journal article" date="2019" name="Nat. Ecol. Evol.">
        <title>Megaphylogeny resolves global patterns of mushroom evolution.</title>
        <authorList>
            <person name="Varga T."/>
            <person name="Krizsan K."/>
            <person name="Foldi C."/>
            <person name="Dima B."/>
            <person name="Sanchez-Garcia M."/>
            <person name="Sanchez-Ramirez S."/>
            <person name="Szollosi G.J."/>
            <person name="Szarkandi J.G."/>
            <person name="Papp V."/>
            <person name="Albert L."/>
            <person name="Andreopoulos W."/>
            <person name="Angelini C."/>
            <person name="Antonin V."/>
            <person name="Barry K.W."/>
            <person name="Bougher N.L."/>
            <person name="Buchanan P."/>
            <person name="Buyck B."/>
            <person name="Bense V."/>
            <person name="Catcheside P."/>
            <person name="Chovatia M."/>
            <person name="Cooper J."/>
            <person name="Damon W."/>
            <person name="Desjardin D."/>
            <person name="Finy P."/>
            <person name="Geml J."/>
            <person name="Haridas S."/>
            <person name="Hughes K."/>
            <person name="Justo A."/>
            <person name="Karasinski D."/>
            <person name="Kautmanova I."/>
            <person name="Kiss B."/>
            <person name="Kocsube S."/>
            <person name="Kotiranta H."/>
            <person name="LaButti K.M."/>
            <person name="Lechner B.E."/>
            <person name="Liimatainen K."/>
            <person name="Lipzen A."/>
            <person name="Lukacs Z."/>
            <person name="Mihaltcheva S."/>
            <person name="Morgado L.N."/>
            <person name="Niskanen T."/>
            <person name="Noordeloos M.E."/>
            <person name="Ohm R.A."/>
            <person name="Ortiz-Santana B."/>
            <person name="Ovrebo C."/>
            <person name="Racz N."/>
            <person name="Riley R."/>
            <person name="Savchenko A."/>
            <person name="Shiryaev A."/>
            <person name="Soop K."/>
            <person name="Spirin V."/>
            <person name="Szebenyi C."/>
            <person name="Tomsovsky M."/>
            <person name="Tulloss R.E."/>
            <person name="Uehling J."/>
            <person name="Grigoriev I.V."/>
            <person name="Vagvolgyi C."/>
            <person name="Papp T."/>
            <person name="Martin F.M."/>
            <person name="Miettinen O."/>
            <person name="Hibbett D.S."/>
            <person name="Nagy L.G."/>
        </authorList>
    </citation>
    <scope>NUCLEOTIDE SEQUENCE [LARGE SCALE GENOMIC DNA]</scope>
    <source>
        <strain evidence="12 13">CBS 309.79</strain>
    </source>
</reference>
<evidence type="ECO:0000256" key="8">
    <source>
        <dbReference type="ARBA" id="ARBA00023033"/>
    </source>
</evidence>
<comment type="pathway">
    <text evidence="2">Secondary metabolite biosynthesis.</text>
</comment>
<keyword evidence="7 9" id="KW-0408">Iron</keyword>
<dbReference type="PRINTS" id="PR00463">
    <property type="entry name" value="EP450I"/>
</dbReference>
<proteinExistence type="inferred from homology"/>
<dbReference type="PANTHER" id="PTHR46300">
    <property type="entry name" value="P450, PUTATIVE (EUROFUNG)-RELATED-RELATED"/>
    <property type="match status" value="1"/>
</dbReference>
<evidence type="ECO:0000313" key="13">
    <source>
        <dbReference type="Proteomes" id="UP000305067"/>
    </source>
</evidence>
<sequence>MCDVFALITVLLVAALSAHTIRRRKRGALPYPPTPPGQFFFGNLRDIQHKTLRYRYDELAKTYGEIFHLSALGQHIVVLNTEEAAYELFTRRSAIYSDRPQLALVDLMGWDISVAFMKYGERWRSHRRLFQQVLNPRVVADFQQIQTENINKYLGRLLNDPDHFSEQLEILLGSIIMKIVYGYEIPEDGKDETFTATLKAVQNLANATLPGSWLVNSFPILRFLPEWFPGCGFRTFARETREVVDMIVDGPYERAKSRASSDAPCLVTLLEDSIAAGGHRNITESYSKEVCAVAYGSTSETTTAVIDIFYLAMRQNPDIQDKAYREIMQVVGSERLPCLSDRAALPYVEAVYREVTRWMPPVPFSLPHGSIEDDVYKDYFIPKGAFASKSLASTARVTMLNNEEKYPSPRRFMPERFLTAEGRFNGGDIDSILSFGFGRRICVGRHLADTTVWLLFACVLATFRIGKPKNGVLDGIDKLEDIDNAFLHTLVAHTVPFRCSLRSRSLEAAEIIRQLND</sequence>
<keyword evidence="11" id="KW-0732">Signal</keyword>
<dbReference type="PANTHER" id="PTHR46300:SF7">
    <property type="entry name" value="P450, PUTATIVE (EUROFUNG)-RELATED"/>
    <property type="match status" value="1"/>
</dbReference>
<dbReference type="InterPro" id="IPR017972">
    <property type="entry name" value="Cyt_P450_CS"/>
</dbReference>
<evidence type="ECO:0000313" key="12">
    <source>
        <dbReference type="EMBL" id="TFK95948.1"/>
    </source>
</evidence>